<organism evidence="1 2">
    <name type="scientific">Amycolatopsis ultiminotia</name>
    <dbReference type="NCBI Taxonomy" id="543629"/>
    <lineage>
        <taxon>Bacteria</taxon>
        <taxon>Bacillati</taxon>
        <taxon>Actinomycetota</taxon>
        <taxon>Actinomycetes</taxon>
        <taxon>Pseudonocardiales</taxon>
        <taxon>Pseudonocardiaceae</taxon>
        <taxon>Amycolatopsis</taxon>
    </lineage>
</organism>
<proteinExistence type="predicted"/>
<gene>
    <name evidence="1" type="ORF">GCM10022222_00110</name>
</gene>
<dbReference type="Proteomes" id="UP001500689">
    <property type="component" value="Unassembled WGS sequence"/>
</dbReference>
<sequence length="202" mass="21987">MAGARWNLTQVLLADKRADAAEAVAMSAVADVRADLRVENSDAMAVSGALLLIAAVAAVRDGKVWAGRDYLRQVAPLADRIGNRNVCWTAFGPVNVAMYAVSIEVESGEAVEGLRLAAKVDHERSPSIERRVAFLLEQSKGYLQRREYKEALNLLEAAETDAQEDVRFRPAAHALVRSPMERGRRSEAHEAARLATRIGLPG</sequence>
<reference evidence="2" key="1">
    <citation type="journal article" date="2019" name="Int. J. Syst. Evol. Microbiol.">
        <title>The Global Catalogue of Microorganisms (GCM) 10K type strain sequencing project: providing services to taxonomists for standard genome sequencing and annotation.</title>
        <authorList>
            <consortium name="The Broad Institute Genomics Platform"/>
            <consortium name="The Broad Institute Genome Sequencing Center for Infectious Disease"/>
            <person name="Wu L."/>
            <person name="Ma J."/>
        </authorList>
    </citation>
    <scope>NUCLEOTIDE SEQUENCE [LARGE SCALE GENOMIC DNA]</scope>
    <source>
        <strain evidence="2">JCM 16898</strain>
    </source>
</reference>
<evidence type="ECO:0000313" key="1">
    <source>
        <dbReference type="EMBL" id="GAA3522323.1"/>
    </source>
</evidence>
<evidence type="ECO:0008006" key="3">
    <source>
        <dbReference type="Google" id="ProtNLM"/>
    </source>
</evidence>
<name>A0ABP6UW84_9PSEU</name>
<comment type="caution">
    <text evidence="1">The sequence shown here is derived from an EMBL/GenBank/DDBJ whole genome shotgun (WGS) entry which is preliminary data.</text>
</comment>
<accession>A0ABP6UW84</accession>
<dbReference type="EMBL" id="BAAAZN010000001">
    <property type="protein sequence ID" value="GAA3522323.1"/>
    <property type="molecule type" value="Genomic_DNA"/>
</dbReference>
<keyword evidence="2" id="KW-1185">Reference proteome</keyword>
<protein>
    <recommendedName>
        <fullName evidence="3">Transcriptional regulator</fullName>
    </recommendedName>
</protein>
<evidence type="ECO:0000313" key="2">
    <source>
        <dbReference type="Proteomes" id="UP001500689"/>
    </source>
</evidence>